<dbReference type="GO" id="GO:0010150">
    <property type="term" value="P:leaf senescence"/>
    <property type="evidence" value="ECO:0007669"/>
    <property type="project" value="UniProtKB-ARBA"/>
</dbReference>
<name>A0A1D1YAK2_9ARAE</name>
<dbReference type="PANTHER" id="PTHR33083">
    <property type="entry name" value="EXPRESSED PROTEIN"/>
    <property type="match status" value="1"/>
</dbReference>
<proteinExistence type="inferred from homology"/>
<dbReference type="AlphaFoldDB" id="A0A1D1YAK2"/>
<gene>
    <name evidence="3" type="ORF">g.99490</name>
</gene>
<dbReference type="PANTHER" id="PTHR33083:SF93">
    <property type="entry name" value="OS07G0516300 PROTEIN"/>
    <property type="match status" value="1"/>
</dbReference>
<dbReference type="InterPro" id="IPR007608">
    <property type="entry name" value="Senescence_reg_S40"/>
</dbReference>
<dbReference type="Pfam" id="PF04520">
    <property type="entry name" value="Senescence_reg"/>
    <property type="match status" value="1"/>
</dbReference>
<comment type="similarity">
    <text evidence="1">Belongs to the senescence regulator S40 family.</text>
</comment>
<feature type="region of interest" description="Disordered" evidence="2">
    <location>
        <begin position="135"/>
        <end position="162"/>
    </location>
</feature>
<sequence>MAKGRKATLNPHDRLLGSFSYAHGHAATAADLPDLGEDDVWSVVAADGAGSDGEASGDEGWCGDDGAGRVGPHGRGRRHYGGLSLAFDGAGDRPAARVVHQCRNADNSAPWHRRSRHQQVAASAPVNVRGWPGGVHSAGSAETPPGHAEWDGGDGGDDPEWVPPHEYLARGGAASRRSATATAGSVFEGVGRTLKGRDMRRLRDAVWSQTGFYG</sequence>
<organism evidence="3">
    <name type="scientific">Anthurium amnicola</name>
    <dbReference type="NCBI Taxonomy" id="1678845"/>
    <lineage>
        <taxon>Eukaryota</taxon>
        <taxon>Viridiplantae</taxon>
        <taxon>Streptophyta</taxon>
        <taxon>Embryophyta</taxon>
        <taxon>Tracheophyta</taxon>
        <taxon>Spermatophyta</taxon>
        <taxon>Magnoliopsida</taxon>
        <taxon>Liliopsida</taxon>
        <taxon>Araceae</taxon>
        <taxon>Pothoideae</taxon>
        <taxon>Potheae</taxon>
        <taxon>Anthurium</taxon>
    </lineage>
</organism>
<evidence type="ECO:0000313" key="3">
    <source>
        <dbReference type="EMBL" id="JAT51656.1"/>
    </source>
</evidence>
<evidence type="ECO:0000256" key="1">
    <source>
        <dbReference type="ARBA" id="ARBA00034773"/>
    </source>
</evidence>
<reference evidence="3" key="1">
    <citation type="submission" date="2015-07" db="EMBL/GenBank/DDBJ databases">
        <title>Transcriptome Assembly of Anthurium amnicola.</title>
        <authorList>
            <person name="Suzuki J."/>
        </authorList>
    </citation>
    <scope>NUCLEOTIDE SEQUENCE</scope>
</reference>
<dbReference type="EMBL" id="GDJX01016280">
    <property type="protein sequence ID" value="JAT51656.1"/>
    <property type="molecule type" value="Transcribed_RNA"/>
</dbReference>
<evidence type="ECO:0000256" key="2">
    <source>
        <dbReference type="SAM" id="MobiDB-lite"/>
    </source>
</evidence>
<feature type="compositionally biased region" description="Acidic residues" evidence="2">
    <location>
        <begin position="151"/>
        <end position="160"/>
    </location>
</feature>
<protein>
    <submittedName>
        <fullName evidence="3">Uncharacterized protein</fullName>
    </submittedName>
</protein>
<accession>A0A1D1YAK2</accession>